<accession>A0ABV2QQG1</accession>
<protein>
    <submittedName>
        <fullName evidence="4">Dehydrogenase</fullName>
    </submittedName>
</protein>
<dbReference type="PANTHER" id="PTHR43818">
    <property type="entry name" value="BCDNA.GH03377"/>
    <property type="match status" value="1"/>
</dbReference>
<dbReference type="InterPro" id="IPR036291">
    <property type="entry name" value="NAD(P)-bd_dom_sf"/>
</dbReference>
<name>A0ABV2QQG1_9MICO</name>
<dbReference type="SUPFAM" id="SSF51735">
    <property type="entry name" value="NAD(P)-binding Rossmann-fold domains"/>
    <property type="match status" value="1"/>
</dbReference>
<organism evidence="4 5">
    <name type="scientific">Conyzicola nivalis</name>
    <dbReference type="NCBI Taxonomy" id="1477021"/>
    <lineage>
        <taxon>Bacteria</taxon>
        <taxon>Bacillati</taxon>
        <taxon>Actinomycetota</taxon>
        <taxon>Actinomycetes</taxon>
        <taxon>Micrococcales</taxon>
        <taxon>Microbacteriaceae</taxon>
        <taxon>Conyzicola</taxon>
    </lineage>
</organism>
<proteinExistence type="predicted"/>
<dbReference type="Gene3D" id="3.40.50.720">
    <property type="entry name" value="NAD(P)-binding Rossmann-like Domain"/>
    <property type="match status" value="1"/>
</dbReference>
<dbReference type="Gene3D" id="3.30.360.10">
    <property type="entry name" value="Dihydrodipicolinate Reductase, domain 2"/>
    <property type="match status" value="1"/>
</dbReference>
<evidence type="ECO:0000313" key="5">
    <source>
        <dbReference type="Proteomes" id="UP001549257"/>
    </source>
</evidence>
<sequence length="373" mass="39504">MNAPIRVGIVGVNAERGWAANAHIPALRALPDFEITALSTTRQESADAAGRVFGVGLTFGDHEALVRRPEVDLVVVTVKVPHHLEIVTAALNAGKAVYSEWPLGRDHVEARKMTELAASRQAKTLVGLQSRRSPAVRHVRDLIADGYLGTILSTTMVGSSRLGGEIDAGNAYNLDQANAASMLNVAAGHSLDAMTHVLGDFAELSALLETRRPSITVEGSGERLVKTSPDQIGILGRLETGVTASVHFREGHHGGTGLLWEINGTEGTLQLRAASAHPGMFDVTVSGSRGSGEIAEIPVPGALTAQTPGLDELDIMVGNVARMYDAFASDVKRGSHDAPDFGEALSTHRLIETIQRAATSGARITHEKRESHV</sequence>
<evidence type="ECO:0000259" key="3">
    <source>
        <dbReference type="Pfam" id="PF22685"/>
    </source>
</evidence>
<dbReference type="Proteomes" id="UP001549257">
    <property type="component" value="Unassembled WGS sequence"/>
</dbReference>
<dbReference type="PANTHER" id="PTHR43818:SF11">
    <property type="entry name" value="BCDNA.GH03377"/>
    <property type="match status" value="1"/>
</dbReference>
<dbReference type="RefSeq" id="WP_354025371.1">
    <property type="nucleotide sequence ID" value="NZ_JBEPSJ010000003.1"/>
</dbReference>
<evidence type="ECO:0000259" key="2">
    <source>
        <dbReference type="Pfam" id="PF01408"/>
    </source>
</evidence>
<dbReference type="Pfam" id="PF22685">
    <property type="entry name" value="Gal80p_C-like"/>
    <property type="match status" value="1"/>
</dbReference>
<comment type="caution">
    <text evidence="4">The sequence shown here is derived from an EMBL/GenBank/DDBJ whole genome shotgun (WGS) entry which is preliminary data.</text>
</comment>
<feature type="domain" description="Gfo/Idh/MocA-like oxidoreductase N-terminal" evidence="2">
    <location>
        <begin position="5"/>
        <end position="127"/>
    </location>
</feature>
<reference evidence="4 5" key="1">
    <citation type="submission" date="2024-06" db="EMBL/GenBank/DDBJ databases">
        <title>Sorghum-associated microbial communities from plants grown in Nebraska, USA.</title>
        <authorList>
            <person name="Schachtman D."/>
        </authorList>
    </citation>
    <scope>NUCLEOTIDE SEQUENCE [LARGE SCALE GENOMIC DNA]</scope>
    <source>
        <strain evidence="4 5">2857</strain>
    </source>
</reference>
<gene>
    <name evidence="4" type="ORF">ABIE21_002726</name>
</gene>
<dbReference type="Pfam" id="PF01408">
    <property type="entry name" value="GFO_IDH_MocA"/>
    <property type="match status" value="1"/>
</dbReference>
<dbReference type="InterPro" id="IPR050463">
    <property type="entry name" value="Gfo/Idh/MocA_oxidrdct_glycsds"/>
</dbReference>
<keyword evidence="1" id="KW-0560">Oxidoreductase</keyword>
<keyword evidence="5" id="KW-1185">Reference proteome</keyword>
<dbReference type="EMBL" id="JBEPSJ010000003">
    <property type="protein sequence ID" value="MET4583207.1"/>
    <property type="molecule type" value="Genomic_DNA"/>
</dbReference>
<evidence type="ECO:0000313" key="4">
    <source>
        <dbReference type="EMBL" id="MET4583207.1"/>
    </source>
</evidence>
<dbReference type="InterPro" id="IPR000683">
    <property type="entry name" value="Gfo/Idh/MocA-like_OxRdtase_N"/>
</dbReference>
<dbReference type="SUPFAM" id="SSF55347">
    <property type="entry name" value="Glyceraldehyde-3-phosphate dehydrogenase-like, C-terminal domain"/>
    <property type="match status" value="1"/>
</dbReference>
<dbReference type="InterPro" id="IPR055080">
    <property type="entry name" value="Gal80p-like_C"/>
</dbReference>
<feature type="domain" description="Gal80p-like C-terminal" evidence="3">
    <location>
        <begin position="134"/>
        <end position="272"/>
    </location>
</feature>
<evidence type="ECO:0000256" key="1">
    <source>
        <dbReference type="ARBA" id="ARBA00023002"/>
    </source>
</evidence>